<evidence type="ECO:0000259" key="11">
    <source>
        <dbReference type="PROSITE" id="PS50801"/>
    </source>
</evidence>
<dbReference type="Pfam" id="PF00916">
    <property type="entry name" value="Sulfate_transp"/>
    <property type="match status" value="1"/>
</dbReference>
<dbReference type="GO" id="GO:0000329">
    <property type="term" value="C:fungal-type vacuole membrane"/>
    <property type="evidence" value="ECO:0007669"/>
    <property type="project" value="UniProtKB-ARBA"/>
</dbReference>
<dbReference type="RefSeq" id="XP_066076267.1">
    <property type="nucleotide sequence ID" value="XM_066220170.1"/>
</dbReference>
<sequence length="1238" mass="135110">MPARDPATSPNLPSTLPSNHPSILSSHSPILPTHQSHTQGALSPSASSSSISLRTSEPNTPDQASQPQGGTSYFSQVLRRVSVGAHSGQQRPNLGVNSTHSMDNPTHAPGSNGAIQNDPMSILPNGGGLHRGRRISGDYNQHNTHNEERLGFTPHTHTSNTSQSIRDSTARLASMSFSSRPRAPSSVSGAGDSSFSHFQPSTSPLAGRRISTSTSPAKVKQVQSVQGNGKEHKPINPSHLNPAMAIGQKTSPSSDELNGAGASPYTGQRSGLSMMLERAKENGESGSSPENSEGLETAPRARRRSSIFESDQDGDRTPMPTRKPLIELDSEVISTTSSTDQPSKPASASSLRRYLADEVSREDVERATANEHTPLLGNGGEGKKRSCGGQALSDVKVWTNSMKKVSAKDIAKGMVVEPIKNIPSVILGLLLNLLDGVSYGMILFPANAIFVDFGSLGVSMFFVSCIISQLVFSLGGSIFPGGNGSMMIEAVPFFHILVNTFEAVIGDDDEAIIATTMVAFAFSSILTGLVFFALGAFKLGGLIGYFPRHILVGCIGGVGVFLIETGLEVSRGLKEEGFEYNLATLKLFFESGHVIALWTIPLALAILLRVITHFYHHQLIFPAYFFLVPMIFYAIVLIGRWDIGHLRETGWIFDVGKNTQSWWKFYTYFNFRKTHWEAFWAAMPTQLALVFFGILHVPLNVPALGVSLAEDNVNLDRELVAHGFSNVAAGLTGTVPNYLTYVNTVLFYRVGGGSRLSGLMLAAATAAVMMVGPSVIAALPVMVVGALIFVLGIDLVIEAVWDTRNRVNRWEYITIWVIAIGMTIFDFVIGLLLGIILACIFFVVQSSRRRAIRTVFNGATARSTVRRPKSQREFIQQVGSQTYVMKLQGFLFFGTITAVENEIRHLLDLAKWQHNPIRFLIIDLDLVHGMDFSSAEAFVRVQRLLSAKDVLLILCGAAPNGLVGTALQAVDLWADREGTRVEVFDALNDALEWTENAYLTAFYESQRLIDQEASAHVIDFPKIAKPPFTLAESFQNSPRRSHLVKAGGDTLPRSAFPSPPKPEPSDLPDLSNIQPLPILYQTFEPYLYEVLADSRNNNDTDSSKVNSDFLTGLIPYFKRESILSGDTLWTQNESADGLYLIESGCLRATYTFDEHTNLVQETMVAGTIAGDLSTLSETRRTCTVIAERDCVLWKMDKKSLQCLQEKNDDVARKFIKIVLKAVAEEQEVLSSHLIAVLS</sequence>
<evidence type="ECO:0000256" key="6">
    <source>
        <dbReference type="ARBA" id="ARBA00022989"/>
    </source>
</evidence>
<evidence type="ECO:0000256" key="2">
    <source>
        <dbReference type="ARBA" id="ARBA00022448"/>
    </source>
</evidence>
<feature type="transmembrane region" description="Helical" evidence="9">
    <location>
        <begin position="760"/>
        <end position="793"/>
    </location>
</feature>
<dbReference type="SUPFAM" id="SSF52091">
    <property type="entry name" value="SpoIIaa-like"/>
    <property type="match status" value="1"/>
</dbReference>
<evidence type="ECO:0000256" key="8">
    <source>
        <dbReference type="SAM" id="MobiDB-lite"/>
    </source>
</evidence>
<feature type="region of interest" description="Disordered" evidence="8">
    <location>
        <begin position="1042"/>
        <end position="1070"/>
    </location>
</feature>
<evidence type="ECO:0000256" key="3">
    <source>
        <dbReference type="ARBA" id="ARBA00022554"/>
    </source>
</evidence>
<organism evidence="12 13">
    <name type="scientific">Kwoniella dendrophila CBS 6074</name>
    <dbReference type="NCBI Taxonomy" id="1295534"/>
    <lineage>
        <taxon>Eukaryota</taxon>
        <taxon>Fungi</taxon>
        <taxon>Dikarya</taxon>
        <taxon>Basidiomycota</taxon>
        <taxon>Agaricomycotina</taxon>
        <taxon>Tremellomycetes</taxon>
        <taxon>Tremellales</taxon>
        <taxon>Cryptococcaceae</taxon>
        <taxon>Kwoniella</taxon>
    </lineage>
</organism>
<dbReference type="InterPro" id="IPR036513">
    <property type="entry name" value="STAS_dom_sf"/>
</dbReference>
<protein>
    <recommendedName>
        <fullName evidence="14">Vacuolar protein</fullName>
    </recommendedName>
</protein>
<dbReference type="SUPFAM" id="SSF51206">
    <property type="entry name" value="cAMP-binding domain-like"/>
    <property type="match status" value="1"/>
</dbReference>
<dbReference type="GO" id="GO:0034490">
    <property type="term" value="P:basic amino acid transmembrane import into vacuole"/>
    <property type="evidence" value="ECO:0007669"/>
    <property type="project" value="UniProtKB-ARBA"/>
</dbReference>
<dbReference type="FunFam" id="3.30.750.24:FF:000012">
    <property type="entry name" value="Sulfate transporter family protein"/>
    <property type="match status" value="1"/>
</dbReference>
<evidence type="ECO:0000256" key="5">
    <source>
        <dbReference type="ARBA" id="ARBA00022970"/>
    </source>
</evidence>
<evidence type="ECO:0000259" key="10">
    <source>
        <dbReference type="PROSITE" id="PS50042"/>
    </source>
</evidence>
<feature type="compositionally biased region" description="Low complexity" evidence="8">
    <location>
        <begin position="16"/>
        <end position="32"/>
    </location>
</feature>
<dbReference type="InterPro" id="IPR002645">
    <property type="entry name" value="STAS_dom"/>
</dbReference>
<evidence type="ECO:0000256" key="1">
    <source>
        <dbReference type="ARBA" id="ARBA00004128"/>
    </source>
</evidence>
<evidence type="ECO:0000256" key="7">
    <source>
        <dbReference type="ARBA" id="ARBA00023136"/>
    </source>
</evidence>
<dbReference type="Pfam" id="PF00027">
    <property type="entry name" value="cNMP_binding"/>
    <property type="match status" value="1"/>
</dbReference>
<keyword evidence="3" id="KW-0926">Vacuole</keyword>
<feature type="transmembrane region" description="Helical" evidence="9">
    <location>
        <begin position="619"/>
        <end position="638"/>
    </location>
</feature>
<dbReference type="Gene3D" id="2.60.120.10">
    <property type="entry name" value="Jelly Rolls"/>
    <property type="match status" value="1"/>
</dbReference>
<feature type="region of interest" description="Disordered" evidence="8">
    <location>
        <begin position="1"/>
        <end position="384"/>
    </location>
</feature>
<dbReference type="CDD" id="cd00038">
    <property type="entry name" value="CAP_ED"/>
    <property type="match status" value="1"/>
</dbReference>
<evidence type="ECO:0000313" key="13">
    <source>
        <dbReference type="Proteomes" id="UP001355207"/>
    </source>
</evidence>
<feature type="compositionally biased region" description="Low complexity" evidence="8">
    <location>
        <begin position="185"/>
        <end position="196"/>
    </location>
</feature>
<dbReference type="PANTHER" id="PTHR43310">
    <property type="entry name" value="SULFATE TRANSPORTER YBAR-RELATED"/>
    <property type="match status" value="1"/>
</dbReference>
<feature type="transmembrane region" description="Helical" evidence="9">
    <location>
        <begin position="512"/>
        <end position="537"/>
    </location>
</feature>
<dbReference type="AlphaFoldDB" id="A0AAX4JWA0"/>
<evidence type="ECO:0000256" key="9">
    <source>
        <dbReference type="SAM" id="Phobius"/>
    </source>
</evidence>
<dbReference type="CDD" id="cd07042">
    <property type="entry name" value="STAS_SulP_like_sulfate_transporter"/>
    <property type="match status" value="1"/>
</dbReference>
<gene>
    <name evidence="12" type="ORF">L201_004428</name>
</gene>
<dbReference type="InterPro" id="IPR052706">
    <property type="entry name" value="Membrane-Transporter-like"/>
</dbReference>
<feature type="domain" description="STAS" evidence="11">
    <location>
        <begin position="884"/>
        <end position="994"/>
    </location>
</feature>
<dbReference type="Pfam" id="PF01740">
    <property type="entry name" value="STAS"/>
    <property type="match status" value="1"/>
</dbReference>
<keyword evidence="5" id="KW-0029">Amino-acid transport</keyword>
<feature type="compositionally biased region" description="Polar residues" evidence="8">
    <location>
        <begin position="155"/>
        <end position="167"/>
    </location>
</feature>
<keyword evidence="7 9" id="KW-0472">Membrane</keyword>
<dbReference type="PANTHER" id="PTHR43310:SF4">
    <property type="entry name" value="AFR304WP"/>
    <property type="match status" value="1"/>
</dbReference>
<feature type="domain" description="Cyclic nucleotide-binding" evidence="10">
    <location>
        <begin position="1124"/>
        <end position="1221"/>
    </location>
</feature>
<accession>A0AAX4JWA0</accession>
<dbReference type="Proteomes" id="UP001355207">
    <property type="component" value="Chromosome 5"/>
</dbReference>
<feature type="compositionally biased region" description="Polar residues" evidence="8">
    <location>
        <begin position="57"/>
        <end position="75"/>
    </location>
</feature>
<keyword evidence="13" id="KW-1185">Reference proteome</keyword>
<dbReference type="InterPro" id="IPR014710">
    <property type="entry name" value="RmlC-like_jellyroll"/>
</dbReference>
<dbReference type="InterPro" id="IPR018490">
    <property type="entry name" value="cNMP-bd_dom_sf"/>
</dbReference>
<feature type="compositionally biased region" description="Polar residues" evidence="8">
    <location>
        <begin position="197"/>
        <end position="227"/>
    </location>
</feature>
<dbReference type="InterPro" id="IPR011547">
    <property type="entry name" value="SLC26A/SulP_dom"/>
</dbReference>
<feature type="compositionally biased region" description="Low complexity" evidence="8">
    <location>
        <begin position="284"/>
        <end position="294"/>
    </location>
</feature>
<reference evidence="12 13" key="1">
    <citation type="submission" date="2024-01" db="EMBL/GenBank/DDBJ databases">
        <title>Comparative genomics of Cryptococcus and Kwoniella reveals pathogenesis evolution and contrasting modes of karyotype evolution via chromosome fusion or intercentromeric recombination.</title>
        <authorList>
            <person name="Coelho M.A."/>
            <person name="David-Palma M."/>
            <person name="Shea T."/>
            <person name="Bowers K."/>
            <person name="McGinley-Smith S."/>
            <person name="Mohammad A.W."/>
            <person name="Gnirke A."/>
            <person name="Yurkov A.M."/>
            <person name="Nowrousian M."/>
            <person name="Sun S."/>
            <person name="Cuomo C.A."/>
            <person name="Heitman J."/>
        </authorList>
    </citation>
    <scope>NUCLEOTIDE SEQUENCE [LARGE SCALE GENOMIC DNA]</scope>
    <source>
        <strain evidence="12 13">CBS 6074</strain>
    </source>
</reference>
<feature type="compositionally biased region" description="Polar residues" evidence="8">
    <location>
        <begin position="33"/>
        <end position="42"/>
    </location>
</feature>
<keyword evidence="4 9" id="KW-0812">Transmembrane</keyword>
<name>A0AAX4JWA0_9TREE</name>
<feature type="compositionally biased region" description="Basic and acidic residues" evidence="8">
    <location>
        <begin position="354"/>
        <end position="369"/>
    </location>
</feature>
<dbReference type="InterPro" id="IPR000595">
    <property type="entry name" value="cNMP-bd_dom"/>
</dbReference>
<feature type="transmembrane region" description="Helical" evidence="9">
    <location>
        <begin position="587"/>
        <end position="607"/>
    </location>
</feature>
<feature type="compositionally biased region" description="Low complexity" evidence="8">
    <location>
        <begin position="43"/>
        <end position="56"/>
    </location>
</feature>
<feature type="transmembrane region" description="Helical" evidence="9">
    <location>
        <begin position="813"/>
        <end position="844"/>
    </location>
</feature>
<dbReference type="PROSITE" id="PS50042">
    <property type="entry name" value="CNMP_BINDING_3"/>
    <property type="match status" value="1"/>
</dbReference>
<dbReference type="GeneID" id="91095098"/>
<dbReference type="EMBL" id="CP144102">
    <property type="protein sequence ID" value="WWC89504.1"/>
    <property type="molecule type" value="Genomic_DNA"/>
</dbReference>
<dbReference type="PROSITE" id="PS50801">
    <property type="entry name" value="STAS"/>
    <property type="match status" value="1"/>
</dbReference>
<evidence type="ECO:0000256" key="4">
    <source>
        <dbReference type="ARBA" id="ARBA00022692"/>
    </source>
</evidence>
<dbReference type="Gene3D" id="3.30.750.24">
    <property type="entry name" value="STAS domain"/>
    <property type="match status" value="1"/>
</dbReference>
<dbReference type="FunFam" id="2.60.120.10:FF:000192">
    <property type="entry name" value="Vacuolar protein"/>
    <property type="match status" value="1"/>
</dbReference>
<dbReference type="SMART" id="SM00100">
    <property type="entry name" value="cNMP"/>
    <property type="match status" value="1"/>
</dbReference>
<feature type="transmembrane region" description="Helical" evidence="9">
    <location>
        <begin position="678"/>
        <end position="699"/>
    </location>
</feature>
<evidence type="ECO:0000313" key="12">
    <source>
        <dbReference type="EMBL" id="WWC89504.1"/>
    </source>
</evidence>
<proteinExistence type="predicted"/>
<evidence type="ECO:0008006" key="14">
    <source>
        <dbReference type="Google" id="ProtNLM"/>
    </source>
</evidence>
<keyword evidence="2" id="KW-0813">Transport</keyword>
<keyword evidence="6 9" id="KW-1133">Transmembrane helix</keyword>
<feature type="transmembrane region" description="Helical" evidence="9">
    <location>
        <begin position="549"/>
        <end position="567"/>
    </location>
</feature>
<feature type="compositionally biased region" description="Polar residues" evidence="8">
    <location>
        <begin position="332"/>
        <end position="350"/>
    </location>
</feature>
<comment type="subcellular location">
    <subcellularLocation>
        <location evidence="1">Vacuole membrane</location>
        <topology evidence="1">Multi-pass membrane protein</topology>
    </subcellularLocation>
</comment>
<feature type="compositionally biased region" description="Polar residues" evidence="8">
    <location>
        <begin position="87"/>
        <end position="104"/>
    </location>
</feature>